<reference evidence="1" key="1">
    <citation type="submission" date="2016-01" db="EMBL/GenBank/DDBJ databases">
        <title>Genome sequencing of Roseivirga ehrenbergii KMM 6017.</title>
        <authorList>
            <person name="Selvaratnam C."/>
            <person name="Thevarajoo S."/>
            <person name="Goh K.M."/>
            <person name="Ee R."/>
            <person name="Chan K.-G."/>
            <person name="Chong C.S."/>
        </authorList>
    </citation>
    <scope>NUCLEOTIDE SEQUENCE [LARGE SCALE GENOMIC DNA]</scope>
    <source>
        <strain evidence="1">KMM 6017</strain>
    </source>
</reference>
<proteinExistence type="predicted"/>
<protein>
    <recommendedName>
        <fullName evidence="3">Macrocin O-methyltransferase</fullName>
    </recommendedName>
</protein>
<keyword evidence="2" id="KW-1185">Reference proteome</keyword>
<dbReference type="InterPro" id="IPR029063">
    <property type="entry name" value="SAM-dependent_MTases_sf"/>
</dbReference>
<dbReference type="EMBL" id="LQZQ01000050">
    <property type="protein sequence ID" value="KYG71628.1"/>
    <property type="molecule type" value="Genomic_DNA"/>
</dbReference>
<dbReference type="STRING" id="279360.MB14_09930"/>
<dbReference type="PANTHER" id="PTHR40036:SF1">
    <property type="entry name" value="MACROCIN O-METHYLTRANSFERASE"/>
    <property type="match status" value="1"/>
</dbReference>
<comment type="caution">
    <text evidence="1">The sequence shown here is derived from an EMBL/GenBank/DDBJ whole genome shotgun (WGS) entry which is preliminary data.</text>
</comment>
<dbReference type="InterPro" id="IPR008884">
    <property type="entry name" value="TylF_MeTrfase"/>
</dbReference>
<dbReference type="Pfam" id="PF05711">
    <property type="entry name" value="TylF"/>
    <property type="match status" value="1"/>
</dbReference>
<dbReference type="Proteomes" id="UP000075583">
    <property type="component" value="Unassembled WGS sequence"/>
</dbReference>
<organism evidence="1 2">
    <name type="scientific">Roseivirga ehrenbergii (strain DSM 102268 / JCM 13514 / KCTC 12282 / NCIMB 14502 / KMM 6017)</name>
    <dbReference type="NCBI Taxonomy" id="279360"/>
    <lineage>
        <taxon>Bacteria</taxon>
        <taxon>Pseudomonadati</taxon>
        <taxon>Bacteroidota</taxon>
        <taxon>Cytophagia</taxon>
        <taxon>Cytophagales</taxon>
        <taxon>Roseivirgaceae</taxon>
        <taxon>Roseivirga</taxon>
    </lineage>
</organism>
<dbReference type="AlphaFoldDB" id="A0A150WYR5"/>
<evidence type="ECO:0008006" key="3">
    <source>
        <dbReference type="Google" id="ProtNLM"/>
    </source>
</evidence>
<dbReference type="Gene3D" id="3.40.50.150">
    <property type="entry name" value="Vaccinia Virus protein VP39"/>
    <property type="match status" value="1"/>
</dbReference>
<accession>A0A150WYR5</accession>
<evidence type="ECO:0000313" key="1">
    <source>
        <dbReference type="EMBL" id="KYG71628.1"/>
    </source>
</evidence>
<dbReference type="PANTHER" id="PTHR40036">
    <property type="entry name" value="MACROCIN O-METHYLTRANSFERASE"/>
    <property type="match status" value="1"/>
</dbReference>
<sequence length="208" mass="24632">MNYLQWVDKHKAIKVFNDYYNPQASYGRRYQLHDHLIKKLNLENTPISYYEFGVDAGEMMSFWLGQNKNINSEFYGFDSFKGLPESWENKEEGHFNKKGQTPDISDTRVKFISGWFQDTVYDFFKSHKSSNQTTIFHLDADLFSSTLYVLFHIHPIIKSGDILIFDEFSSFNDEYEALQIFKRCFGRPFDYELLGAINNYRQVAIQIK</sequence>
<name>A0A150WYR5_ROSEK</name>
<gene>
    <name evidence="1" type="ORF">MB14_09930</name>
</gene>
<evidence type="ECO:0000313" key="2">
    <source>
        <dbReference type="Proteomes" id="UP000075583"/>
    </source>
</evidence>